<comment type="caution">
    <text evidence="1">The sequence shown here is derived from an EMBL/GenBank/DDBJ whole genome shotgun (WGS) entry which is preliminary data.</text>
</comment>
<accession>A0A328HHT6</accession>
<dbReference type="AlphaFoldDB" id="A0A328HHT6"/>
<name>A0A328HHT6_ARTGO</name>
<evidence type="ECO:0000313" key="2">
    <source>
        <dbReference type="Proteomes" id="UP000249166"/>
    </source>
</evidence>
<evidence type="ECO:0000313" key="1">
    <source>
        <dbReference type="EMBL" id="RAM37711.1"/>
    </source>
</evidence>
<dbReference type="RefSeq" id="WP_111903559.1">
    <property type="nucleotide sequence ID" value="NZ_QLNP01000067.1"/>
</dbReference>
<dbReference type="EMBL" id="QLNP01000067">
    <property type="protein sequence ID" value="RAM37711.1"/>
    <property type="molecule type" value="Genomic_DNA"/>
</dbReference>
<protein>
    <submittedName>
        <fullName evidence="1">Uncharacterized protein</fullName>
    </submittedName>
</protein>
<sequence length="113" mass="12566">MFAATAYRAQQTTEEDLKEKFAAAQLGALELMAPTSVREAAVDMENFTDKIFHDVLFGPGMQDGYNFRGALRDYHRLKGEYVKAVKRDLNIPFDQYAVGGSQLTQKAESTGPV</sequence>
<organism evidence="1 2">
    <name type="scientific">Arthrobacter globiformis</name>
    <dbReference type="NCBI Taxonomy" id="1665"/>
    <lineage>
        <taxon>Bacteria</taxon>
        <taxon>Bacillati</taxon>
        <taxon>Actinomycetota</taxon>
        <taxon>Actinomycetes</taxon>
        <taxon>Micrococcales</taxon>
        <taxon>Micrococcaceae</taxon>
        <taxon>Arthrobacter</taxon>
    </lineage>
</organism>
<reference evidence="1 2" key="1">
    <citation type="submission" date="2018-04" db="EMBL/GenBank/DDBJ databases">
        <title>Bacteria isolated from cave deposits of Manipur.</title>
        <authorList>
            <person name="Sahoo D."/>
            <person name="Sarangthem I."/>
            <person name="Nandeibam J."/>
        </authorList>
    </citation>
    <scope>NUCLEOTIDE SEQUENCE [LARGE SCALE GENOMIC DNA]</scope>
    <source>
        <strain evidence="2">mrc11</strain>
    </source>
</reference>
<proteinExistence type="predicted"/>
<dbReference type="Proteomes" id="UP000249166">
    <property type="component" value="Unassembled WGS sequence"/>
</dbReference>
<gene>
    <name evidence="1" type="ORF">DBZ45_08915</name>
</gene>